<dbReference type="PANTHER" id="PTHR30461">
    <property type="entry name" value="DNA-INVERTASE FROM LAMBDOID PROPHAGE"/>
    <property type="match status" value="1"/>
</dbReference>
<dbReference type="InterPro" id="IPR006118">
    <property type="entry name" value="Recombinase_CS"/>
</dbReference>
<dbReference type="AlphaFoldDB" id="A0A9D2SU37"/>
<evidence type="ECO:0000256" key="3">
    <source>
        <dbReference type="ARBA" id="ARBA00023125"/>
    </source>
</evidence>
<accession>A0A9D2SU37</accession>
<comment type="caution">
    <text evidence="8">The sequence shown here is derived from an EMBL/GenBank/DDBJ whole genome shotgun (WGS) entry which is preliminary data.</text>
</comment>
<gene>
    <name evidence="8" type="ORF">H9702_01570</name>
</gene>
<dbReference type="Proteomes" id="UP000823896">
    <property type="component" value="Unassembled WGS sequence"/>
</dbReference>
<dbReference type="InterPro" id="IPR050639">
    <property type="entry name" value="SSR_resolvase"/>
</dbReference>
<keyword evidence="2" id="KW-0229">DNA integration</keyword>
<name>A0A9D2SU37_9FIRM</name>
<evidence type="ECO:0000313" key="8">
    <source>
        <dbReference type="EMBL" id="HJC35803.1"/>
    </source>
</evidence>
<dbReference type="Gene3D" id="3.40.50.1390">
    <property type="entry name" value="Resolvase, N-terminal catalytic domain"/>
    <property type="match status" value="1"/>
</dbReference>
<feature type="domain" description="Resolvase/invertase-type recombinase catalytic" evidence="7">
    <location>
        <begin position="3"/>
        <end position="148"/>
    </location>
</feature>
<dbReference type="SUPFAM" id="SSF53041">
    <property type="entry name" value="Resolvase-like"/>
    <property type="match status" value="1"/>
</dbReference>
<keyword evidence="4" id="KW-0233">DNA recombination</keyword>
<dbReference type="SMART" id="SM00857">
    <property type="entry name" value="Resolvase"/>
    <property type="match status" value="1"/>
</dbReference>
<dbReference type="PROSITE" id="PS00397">
    <property type="entry name" value="RECOMBINASES_1"/>
    <property type="match status" value="1"/>
</dbReference>
<protein>
    <submittedName>
        <fullName evidence="8">Recombinase family protein</fullName>
    </submittedName>
</protein>
<comment type="similarity">
    <text evidence="1">Belongs to the site-specific recombinase resolvase family.</text>
</comment>
<dbReference type="GO" id="GO:0015074">
    <property type="term" value="P:DNA integration"/>
    <property type="evidence" value="ECO:0007669"/>
    <property type="project" value="UniProtKB-KW"/>
</dbReference>
<dbReference type="Pfam" id="PF00239">
    <property type="entry name" value="Resolvase"/>
    <property type="match status" value="1"/>
</dbReference>
<evidence type="ECO:0000313" key="9">
    <source>
        <dbReference type="Proteomes" id="UP000823896"/>
    </source>
</evidence>
<reference evidence="8" key="1">
    <citation type="journal article" date="2021" name="PeerJ">
        <title>Extensive microbial diversity within the chicken gut microbiome revealed by metagenomics and culture.</title>
        <authorList>
            <person name="Gilroy R."/>
            <person name="Ravi A."/>
            <person name="Getino M."/>
            <person name="Pursley I."/>
            <person name="Horton D.L."/>
            <person name="Alikhan N.F."/>
            <person name="Baker D."/>
            <person name="Gharbi K."/>
            <person name="Hall N."/>
            <person name="Watson M."/>
            <person name="Adriaenssens E.M."/>
            <person name="Foster-Nyarko E."/>
            <person name="Jarju S."/>
            <person name="Secka A."/>
            <person name="Antonio M."/>
            <person name="Oren A."/>
            <person name="Chaudhuri R.R."/>
            <person name="La Ragione R."/>
            <person name="Hildebrand F."/>
            <person name="Pallen M.J."/>
        </authorList>
    </citation>
    <scope>NUCLEOTIDE SEQUENCE</scope>
    <source>
        <strain evidence="8">CHK187-11901</strain>
    </source>
</reference>
<feature type="active site" description="O-(5'-phospho-DNA)-serine intermediate" evidence="5 6">
    <location>
        <position position="11"/>
    </location>
</feature>
<dbReference type="GO" id="GO:0000150">
    <property type="term" value="F:DNA strand exchange activity"/>
    <property type="evidence" value="ECO:0007669"/>
    <property type="project" value="InterPro"/>
</dbReference>
<sequence length="200" mass="23254">MGKKYGYVRVSTREQNEDRQLYSMQESGVEKKNIFVDKQSGCSFERPGYLRMMKKLKQGDVLYLHSIDRLGRNYEEILQQWQIITKEKRVDVVVLDMPLLNTSAREQDLTGTFIADLVLQILSYVAQTERDNIRKRQAEGIAAAKRKGIHCGREPKLPPDDFEEVVKGWRDHSYSGKEAAKKLGVSRTYLYKYARARNLM</sequence>
<proteinExistence type="inferred from homology"/>
<dbReference type="GO" id="GO:0003677">
    <property type="term" value="F:DNA binding"/>
    <property type="evidence" value="ECO:0007669"/>
    <property type="project" value="UniProtKB-KW"/>
</dbReference>
<organism evidence="8 9">
    <name type="scientific">Candidatus Merdibacter merdavium</name>
    <dbReference type="NCBI Taxonomy" id="2838692"/>
    <lineage>
        <taxon>Bacteria</taxon>
        <taxon>Bacillati</taxon>
        <taxon>Bacillota</taxon>
        <taxon>Erysipelotrichia</taxon>
        <taxon>Erysipelotrichales</taxon>
        <taxon>Erysipelotrichaceae</taxon>
        <taxon>Merdibacter</taxon>
    </lineage>
</organism>
<dbReference type="PANTHER" id="PTHR30461:SF26">
    <property type="entry name" value="RESOLVASE HOMOLOG YNEB"/>
    <property type="match status" value="1"/>
</dbReference>
<keyword evidence="3" id="KW-0238">DNA-binding</keyword>
<evidence type="ECO:0000256" key="4">
    <source>
        <dbReference type="ARBA" id="ARBA00023172"/>
    </source>
</evidence>
<dbReference type="PROSITE" id="PS51736">
    <property type="entry name" value="RECOMBINASES_3"/>
    <property type="match status" value="1"/>
</dbReference>
<evidence type="ECO:0000256" key="6">
    <source>
        <dbReference type="PROSITE-ProRule" id="PRU10137"/>
    </source>
</evidence>
<dbReference type="EMBL" id="DWWM01000006">
    <property type="protein sequence ID" value="HJC35803.1"/>
    <property type="molecule type" value="Genomic_DNA"/>
</dbReference>
<dbReference type="CDD" id="cd03768">
    <property type="entry name" value="SR_ResInv"/>
    <property type="match status" value="1"/>
</dbReference>
<dbReference type="InterPro" id="IPR036162">
    <property type="entry name" value="Resolvase-like_N_sf"/>
</dbReference>
<dbReference type="InterPro" id="IPR006119">
    <property type="entry name" value="Resolv_N"/>
</dbReference>
<evidence type="ECO:0000256" key="2">
    <source>
        <dbReference type="ARBA" id="ARBA00022908"/>
    </source>
</evidence>
<reference evidence="8" key="2">
    <citation type="submission" date="2021-04" db="EMBL/GenBank/DDBJ databases">
        <authorList>
            <person name="Gilroy R."/>
        </authorList>
    </citation>
    <scope>NUCLEOTIDE SEQUENCE</scope>
    <source>
        <strain evidence="8">CHK187-11901</strain>
    </source>
</reference>
<evidence type="ECO:0000256" key="5">
    <source>
        <dbReference type="PIRSR" id="PIRSR606118-50"/>
    </source>
</evidence>
<evidence type="ECO:0000259" key="7">
    <source>
        <dbReference type="PROSITE" id="PS51736"/>
    </source>
</evidence>
<evidence type="ECO:0000256" key="1">
    <source>
        <dbReference type="ARBA" id="ARBA00009913"/>
    </source>
</evidence>